<dbReference type="NCBIfam" id="TIGR01720">
    <property type="entry name" value="NRPS-para261"/>
    <property type="match status" value="2"/>
</dbReference>
<name>A0ABZ2KSW8_9BACT</name>
<feature type="domain" description="Carrier" evidence="5">
    <location>
        <begin position="3572"/>
        <end position="3646"/>
    </location>
</feature>
<dbReference type="InterPro" id="IPR025110">
    <property type="entry name" value="AMP-bd_C"/>
</dbReference>
<sequence>MDLDLMRRLEAAGVALWLDGDTLRYRAARGALGPELRDELRARKDEILRFLRANAGSEGAADEANTPIVPVPRDGELPLSFAEQRLWFLDQLEGRSAVYNVPIALRVRGRLDVPALAQVFGEVVRRHEVLRTVFTLRDGQAVRTIRPAPEGYAIPVIDLSRLPEHQRAIEVERVVADEGSLPFDLAQGPLLRTSLLRLGAEEHVLLVTMHHIVSDGWSMGVLVQEVGALYPAFVEGKPSPLPALGIQYADFAAWQRQRLSGDVLAAELGYWKKRLTGVRPLELPTDRPRPALPGHRGASLEIVVPESLTVSLRSLGRQHGATLFMTLLAAFHVLLARYSGASDIAVGTPLANRNRAEVEPLIGFFVNTLVMRSDLSGNPRFVDLLAQVREAALGAYAHQDVPFEKLIDALDVERDASRTPLFQTMFALQNAPVGTLSLPGVELSPVAADAPVAKFDLTLLLTESKDGDLRGTLEYDRDLFEAESIAGMIEHFGVLLRGIAAAPATRVGELPLLAEGERQQVVRAWNATDADYPNDACAHHLFEARVAQAPDAVALVLGDEQITYRALNERAGRLARRLAARGVGPDDFVGLCMDRSPEMVVGLLGILKAGAAYVPLDPTYPEERLAYMLEDARLRVLLTREHLAMRLPQHRVPTLRMDDDDGAQADVRPAHPDNIAYVIYTSGSTGRPKGTALPHRGLSNLYRAQAAQFAVTPRDRVLQFASMSFDASVFEMCMALLQGATLVLADAATVGSPVDLAASIREQAITLVTLPPSMLAVLDAHLPSLRLIVTAGDRCTESIVRTWSEGRSLVNAYGPTETTIWASAHLCRTDDAGAPSIGRPILNTRTYVLGPELDPLPVGVPGELYIGGITVGRGYVGRPELTAERFLADPFAAGSGARLYRTGDVARWRGDGTLEFLGRADHQVKIRGFRIELGEIEAALSAHAKVTACAVLACQDGPGERSLVAYLVGEEPLSVPELREYLQATLPAYMVPAIFVQLPALPLNPAGKVDRKALPAPDETSRLSSGAVYEAPRNTTEATLADIWAKVLRQARVGIHENFFEAGGDSILTIQVVARANRAGLPMTPRLLFQHPTVAELAGAIASGARSAPEEEGPIEGEAPLTPIQRWFFELGLQSQHHFNQSVMFEVNAPLGGSPKALLARALRALSVHHDALRFRYDFASGAVRQHHGEAEVALAVVDLGGVPEHEQASVLASRAAEEQARIDLSRGPLLRAVWFELGAGRPGRLLLVAHHLVIDGVSWRILLHDLQLAVDAMAAGEEPRLGPKGTSFKRWAERLAEHARSPELARESSYWTEAAAGVPSLPRDLAGGENTRAHADSVHASLTAEETESLLKRVPSAYHTQINDVLLTALSRTLLEWAGGEVVRLDLEGHGREELWNGIDLSRTVGWFTTLFPVSFALPTDTGPGEALKSIKEQLRRIPNHGIEYGLLRYLGDDQTQAKLRAMPAAEVSFNYFGQVDEAVEALSSFRPAREGRGPEQAPEGARAHALEVSVIVDGGRLHTEWTFCTGLHARNTVAGLAERFVGHLRALIAHCLSPEAGGYTPSDFPLARIEQAALDGLIGRGQGIEDVYRLSPMQQGMIFHTLREPASGAYFEQLRCTLEGTLDAVAFERAWQRAVERNPVLRTSFHWGNLEDPVQVVHAHAALPFTHEDLRALPESERRGWVRAYLERDRARGFELTEAPLMRVLLARTADDAYELVVSSHHALLDGWSLPLLFGDVFEGYQGSSRPAGRPYRDYIAWLEQQDPREARAFWAERLRGFSEPTSLRLPSPPAGEGSPYEVEVRLPAETARALHTVARQRRVTLNTLVQGAWAILLSRYGGTNDVLFGATVAGRPADLDGVESMVGLFINTLPVRVRVEADDALLPWLEELQALQAEMRQYEHTPLIEVQAASEVRGQALFDTLVVFENYPIDAATGAEGALRVREVEGLERTNYGVTAVVAPGSNELGLKLSYDGQRFDRRAIERVLQHWSTLLEGIAAAPDRRIGDLPAMRDAERRRVLETWNATTTEYARHATVHGLFEAQAARTPDAVAVVFEEEQITFGELNRRANRLAHHLRAQGVGPETLVGLSLERSPAMLVGLLGILKAGGAYVPLDPEYPAERIRLMREEAPLGAMVDAHIDLTGQPETNLPMAVGAENAAYVMFTSGSTGRPKGVTIPHRAVVRLATARNYVRIAPGDVLLQYAPVSFDASTFEVWSGLLQGARVAMAPPGALSLEELGAVVNRHGVTVMWLTAPLFHQMVDDGVERLRGVRALLAGGDALSVTHVRRAREALPDCQIINGYGPTENTTFTCCWPVDEEVLGATVPIGRPIDNTKVYLLDANLEPVPAGAVGEVYAAGDGLARGYVGRPELTADRFIANPYGEGRLYRVGDLARHLEDGRLDFIGRVDHQVKIRGFRIELREIESALESHGAVQSSVVLAREDGGEKRLVAYVIGELSSAALQEYLRAKLPGYMVPAAFVQLDAWPLNANGKVDRKALPAPDRTAGAAYEAPRTDVEALVAGIVAEVLGLERAGVHDDFFELGGHSLTATRVMARLRALCGVDLPLRDIFEAPTVAALAERVEFARRAGDSPAELPLLPMPRKAELPLSFAQQRLWFLDQLEPGGSSYNVPAAFRLRGGLDAAILGRVFGEVVRRHEALRTTFASNGGTATQVVHPPPPAWDLPIADLTGLPDAEAEVRRRVHDEAMRPFDLAKGPLLRTTLLRLAPEEHVLLLTMHHIVSDGWSTGVLVQEIAALYGAFLQGAPSPLPDLALQYADFAAWQRQWLSGSVMQKHLDYWSAQLANASTLELPTDRPRPSVQTFRGRTQPVLLPAPLTEALLRLSRERGVTLFMTLLAAFQVLLSRYSGQTDISVGTPVANRNRREVEPLIGFFVNTLVLRGDLSGQPRFADLLRAVRERALEAYAHQDTPFEKVVEALDVPRDLGRTPLFQAMFVLQNAHSSVGGRGFSLPGVQLESLDVEADIAKFDLTLSLTEEDGELRGGLEYNRDLFDDATIARMMANFGVLLRGIVAAPEARIDALPLLTDAERQKVAVAWNTTEVAFPRDVCVHQLVEGHAERTPDAVAAHFGDQQITFGALNRRANRLAHHLRARGVGPGVAVCICVERSLEMLVGLLGISKAGGAYVPLDPRHPVGRMAPILEEVGAPVVLTQSRLVDRLPASRAGIVLLDAPLDAGADAREDDPVSGVGPGHLAYVIYTSGSTGAPKGVMISHDALANYLDWAVRTYRPAEGRGAPVQSPLGFDLTISSLFVPLVAGRAVHLLPDEQDVEELGRSLRGGADFSLVKLTPAHLEILAGQLAPNEIASRTRLFVIGGEALSSEQIAFFREHAPDTRLVNEYGPTETTVGCCVYEVPPGPMPSGAVPIGKPIANTRLYVVDAGGELVPRGAIGELCIGGAGLARGYANQPARTAEKFIPDPFGTTPGQRLYRTGDRVRWLPSEELEYLGRADHQVKIHGYRIELGEIESALAEHPEVRASVVIARDARLVAYVVAAPSLSAASLRERLRAKLPEYMIPAAFVQLEALPLSTNGKVDRKALPAPDAAHMESGTTYEAPRTAIEANLAAIWSDVLRLPRVGVHENFFEIGGDSILSIQVVARANPLGLRLSPKLLFQHPTIAELAMVAQPGPTASAEQGEITGDVPLTAIQRWFFERYVPGLPSPHHYNQSLMFEVALDAGVAQRALDAIVRHHDALRLRYVQDAHGVSQGHEAAGSAAFERIDLSEVPDAAMSRTLEAHAARLQASLDLGRGPVFRAAWFELGAERPGRLLLVAHHLVIDGVSWRIVLEDLHRAVTQIAAGEDVCLPPKTTSFKRWSEHLRAHAESSALDTELPYWTGRPWSRVRPLPRDLGGDNTHAAAGTVHVALRADETEALLKRVPQVYRTQINDVLLTALSEALGAWTGGDVVLVDLEGHGREELFDDANERIDPSRTVGWFTSLFPVVLETSRHGAPGEALKSMKEQLRRIPNRGIGYGMLRYLRGVGASLEALPAAEVSFNYLGQMDGSLEDSSAFRVASEGRGPEMDPKGRRAYLVDVVGMVTDGRLRLDWVYGTGVHDRSTIEAVAAAFLARLRALIAHCLLPDAGGYTPSDFPLAALDQAALDRLVGDGRDVEDVYRLSPMQQGMLFHTLRDPHSGVYLEQVRCVLDGDLDVAMFERAWRRAVEWHPALRVSLHWEGLEEPVQIVRRRVDVPFVHEDLRALSESQQRTWILSYLANERARGFDLTRAPLMSLLLVRQTDTAHEFVISSHHVLMDGWSLPLLFGDVFTLYQGFRAGQEIARRASHPYRDYIAWLGRQDQGKARAFWSERLRGFSEPTSLRLPEPRRVESRDDVHEVHAQLPAPAMRALEALAKKHRLTLNTLVQGAWAILLSRYSGERDVVFGVLTSGRPAELAGVESMVGLFINTLPLRLFVDAESQLLPWLEDVQAQLLEMRQYEYTRLVDVQAVSEARGQSLFDTVIVFENYPIDAAVAPASALSIRDVQGVEQTNYGITAFVSPGHELGLRLVYDATRFERSAAEGLARHWATLLEGIAGGPGRRVGELSLLSEAERRRVVEEWNATHADERPEASFPGLFDAQVARAPDATAVVCGEQQLTYRQLGERADELAHALAARASLAEGVVALSMDRGVEFLIGMLAAWKAGGAYLPLDPEHPWERQAEILERSGARWVVAPRARAPRIAEALSRGPLSTRVQVVAIEDALEMTLPIPAVRPTSAQHMAYVIYTSGSTGVPKGAMVEHRGMLNHLDAKVADLRLTPGDVIAQTASQCFDISVWQYLAALVVGGRVHVFSNEIAQDPRRLFEEVAAHGITILEIVPSLLRATLDDMEARGDAPKLRSLRWLLVTGEALSPELCRKWLALYPDIPLMNAYGPTECSDDVTHHPIDEPFGVEVVHTPIGRPIQNTRLYVLDANHQPAPVGVSGELYVGGVGVGRGYLNDATRTAETFLPDPFTENGPTRLYRTGDVARWRPTGELEFLGRVDHQVKVRGYRIELGEIETVLEQHEAVRDVVVTASHDKRLVAYIVGEDGAELSVAHLREHLHTKLPAYMVPSVFVELPALPLTSNGKVDRKALPAPDTAHAYQQAPYEAPRTATEHLLAETWQRVLRAQRVGIHDDFFERGGDSILAIQAVSRAHQAGVPLTLKLLFEYPTIAKLTAAADSGARATGASPLLPFRTHGSKPPLFCVHPLGGSALVYRALAEHLGDDQPVYGLHAPAVDSDEAPAESLEALARRYVEAIRTVAPKGPYHLAGWSFGGLVAFEMAQQLRRAGDEVGAVCLLDATTPSFAAAHGSGPPQNDPTDVLFVFEHDLPFPVEELVGLSPDERIALVVERVVSSGAMPAAVAESYVRRLVRVASAHLAIQDGYVMQPYEGPLSLVRVPHAEVDDGDSSLGWREVAGGGIDIEIMPGDHLGMVQEPQVAALAGRLRKIVSRGRP</sequence>
<dbReference type="SUPFAM" id="SSF47336">
    <property type="entry name" value="ACP-like"/>
    <property type="match status" value="4"/>
</dbReference>
<dbReference type="InterPro" id="IPR036736">
    <property type="entry name" value="ACP-like_sf"/>
</dbReference>
<dbReference type="InterPro" id="IPR000873">
    <property type="entry name" value="AMP-dep_synth/lig_dom"/>
</dbReference>
<dbReference type="Gene3D" id="3.40.50.980">
    <property type="match status" value="8"/>
</dbReference>
<keyword evidence="2" id="KW-0596">Phosphopantetheine</keyword>
<dbReference type="Gene3D" id="2.30.38.10">
    <property type="entry name" value="Luciferase, Domain 3"/>
    <property type="match status" value="4"/>
</dbReference>
<dbReference type="NCBIfam" id="NF004282">
    <property type="entry name" value="PRK05691.1"/>
    <property type="match status" value="4"/>
</dbReference>
<dbReference type="NCBIfam" id="NF003417">
    <property type="entry name" value="PRK04813.1"/>
    <property type="match status" value="4"/>
</dbReference>
<dbReference type="Gene3D" id="1.10.10.1830">
    <property type="entry name" value="Non-ribosomal peptide synthase, adenylation domain"/>
    <property type="match status" value="1"/>
</dbReference>
<keyword evidence="4" id="KW-0677">Repeat</keyword>
<dbReference type="Gene3D" id="3.40.50.1820">
    <property type="entry name" value="alpha/beta hydrolase"/>
    <property type="match status" value="1"/>
</dbReference>
<evidence type="ECO:0000256" key="3">
    <source>
        <dbReference type="ARBA" id="ARBA00022553"/>
    </source>
</evidence>
<dbReference type="CDD" id="cd05930">
    <property type="entry name" value="A_NRPS"/>
    <property type="match status" value="3"/>
</dbReference>
<reference evidence="6" key="1">
    <citation type="submission" date="2021-12" db="EMBL/GenBank/DDBJ databases">
        <title>Discovery of the Pendulisporaceae a myxobacterial family with distinct sporulation behavior and unique specialized metabolism.</title>
        <authorList>
            <person name="Garcia R."/>
            <person name="Popoff A."/>
            <person name="Bader C.D."/>
            <person name="Loehr J."/>
            <person name="Walesch S."/>
            <person name="Walt C."/>
            <person name="Boldt J."/>
            <person name="Bunk B."/>
            <person name="Haeckl F.J.F.P.J."/>
            <person name="Gunesch A.P."/>
            <person name="Birkelbach J."/>
            <person name="Nuebel U."/>
            <person name="Pietschmann T."/>
            <person name="Bach T."/>
            <person name="Mueller R."/>
        </authorList>
    </citation>
    <scope>NUCLEOTIDE SEQUENCE</scope>
    <source>
        <strain evidence="6">MSr11367</strain>
    </source>
</reference>
<proteinExistence type="predicted"/>
<dbReference type="InterPro" id="IPR006162">
    <property type="entry name" value="Ppantetheine_attach_site"/>
</dbReference>
<dbReference type="InterPro" id="IPR041464">
    <property type="entry name" value="TubC_N"/>
</dbReference>
<dbReference type="InterPro" id="IPR023213">
    <property type="entry name" value="CAT-like_dom_sf"/>
</dbReference>
<dbReference type="Pfam" id="PF00975">
    <property type="entry name" value="Thioesterase"/>
    <property type="match status" value="1"/>
</dbReference>
<protein>
    <submittedName>
        <fullName evidence="6">Non-ribosomal peptide synthase/polyketide synthase</fullName>
    </submittedName>
</protein>
<dbReference type="PANTHER" id="PTHR45527">
    <property type="entry name" value="NONRIBOSOMAL PEPTIDE SYNTHETASE"/>
    <property type="match status" value="1"/>
</dbReference>
<dbReference type="Pfam" id="PF00501">
    <property type="entry name" value="AMP-binding"/>
    <property type="match status" value="4"/>
</dbReference>
<comment type="cofactor">
    <cofactor evidence="1">
        <name>pantetheine 4'-phosphate</name>
        <dbReference type="ChEBI" id="CHEBI:47942"/>
    </cofactor>
</comment>
<dbReference type="Gene3D" id="3.30.559.30">
    <property type="entry name" value="Nonribosomal peptide synthetase, condensation domain"/>
    <property type="match status" value="6"/>
</dbReference>
<dbReference type="PROSITE" id="PS50075">
    <property type="entry name" value="CARRIER"/>
    <property type="match status" value="4"/>
</dbReference>
<dbReference type="CDD" id="cd19531">
    <property type="entry name" value="LCL_NRPS-like"/>
    <property type="match status" value="2"/>
</dbReference>
<evidence type="ECO:0000256" key="4">
    <source>
        <dbReference type="ARBA" id="ARBA00022737"/>
    </source>
</evidence>
<dbReference type="Gene3D" id="3.30.559.10">
    <property type="entry name" value="Chloramphenicol acetyltransferase-like domain"/>
    <property type="match status" value="6"/>
</dbReference>
<keyword evidence="7" id="KW-1185">Reference proteome</keyword>
<dbReference type="CDD" id="cd19534">
    <property type="entry name" value="E_NRPS"/>
    <property type="match status" value="2"/>
</dbReference>
<dbReference type="SUPFAM" id="SSF56801">
    <property type="entry name" value="Acetyl-CoA synthetase-like"/>
    <property type="match status" value="4"/>
</dbReference>
<dbReference type="CDD" id="cd19543">
    <property type="entry name" value="DCL_NRPS"/>
    <property type="match status" value="2"/>
</dbReference>
<dbReference type="RefSeq" id="WP_394831236.1">
    <property type="nucleotide sequence ID" value="NZ_CP089929.1"/>
</dbReference>
<keyword evidence="3" id="KW-0597">Phosphoprotein</keyword>
<dbReference type="InterPro" id="IPR044894">
    <property type="entry name" value="TubC_N_sf"/>
</dbReference>
<dbReference type="SUPFAM" id="SSF53474">
    <property type="entry name" value="alpha/beta-Hydrolases"/>
    <property type="match status" value="1"/>
</dbReference>
<dbReference type="CDD" id="cd12117">
    <property type="entry name" value="A_NRPS_Srf_like"/>
    <property type="match status" value="1"/>
</dbReference>
<dbReference type="SMART" id="SM00823">
    <property type="entry name" value="PKS_PP"/>
    <property type="match status" value="4"/>
</dbReference>
<dbReference type="Gene3D" id="3.30.300.30">
    <property type="match status" value="4"/>
</dbReference>
<dbReference type="EMBL" id="CP089983">
    <property type="protein sequence ID" value="WXB01622.1"/>
    <property type="molecule type" value="Genomic_DNA"/>
</dbReference>
<dbReference type="InterPro" id="IPR010060">
    <property type="entry name" value="NRPS_synth"/>
</dbReference>
<dbReference type="InterPro" id="IPR010071">
    <property type="entry name" value="AA_adenyl_dom"/>
</dbReference>
<dbReference type="InterPro" id="IPR029058">
    <property type="entry name" value="AB_hydrolase_fold"/>
</dbReference>
<evidence type="ECO:0000259" key="5">
    <source>
        <dbReference type="PROSITE" id="PS50075"/>
    </source>
</evidence>
<feature type="domain" description="Carrier" evidence="5">
    <location>
        <begin position="2512"/>
        <end position="2587"/>
    </location>
</feature>
<evidence type="ECO:0000313" key="7">
    <source>
        <dbReference type="Proteomes" id="UP001374803"/>
    </source>
</evidence>
<dbReference type="InterPro" id="IPR020802">
    <property type="entry name" value="TesA-like"/>
</dbReference>
<dbReference type="SUPFAM" id="SSF52777">
    <property type="entry name" value="CoA-dependent acyltransferases"/>
    <property type="match status" value="12"/>
</dbReference>
<dbReference type="InterPro" id="IPR020845">
    <property type="entry name" value="AMP-binding_CS"/>
</dbReference>
<dbReference type="Pfam" id="PF00550">
    <property type="entry name" value="PP-binding"/>
    <property type="match status" value="4"/>
</dbReference>
<evidence type="ECO:0000256" key="1">
    <source>
        <dbReference type="ARBA" id="ARBA00001957"/>
    </source>
</evidence>
<accession>A0ABZ2KSW8</accession>
<dbReference type="Pfam" id="PF13193">
    <property type="entry name" value="AMP-binding_C"/>
    <property type="match status" value="4"/>
</dbReference>
<dbReference type="InterPro" id="IPR020806">
    <property type="entry name" value="PKS_PP-bd"/>
</dbReference>
<evidence type="ECO:0000256" key="2">
    <source>
        <dbReference type="ARBA" id="ARBA00022450"/>
    </source>
</evidence>
<dbReference type="Proteomes" id="UP001374803">
    <property type="component" value="Chromosome"/>
</dbReference>
<organism evidence="6 7">
    <name type="scientific">Pendulispora rubella</name>
    <dbReference type="NCBI Taxonomy" id="2741070"/>
    <lineage>
        <taxon>Bacteria</taxon>
        <taxon>Pseudomonadati</taxon>
        <taxon>Myxococcota</taxon>
        <taxon>Myxococcia</taxon>
        <taxon>Myxococcales</taxon>
        <taxon>Sorangiineae</taxon>
        <taxon>Pendulisporaceae</taxon>
        <taxon>Pendulispora</taxon>
    </lineage>
</organism>
<dbReference type="Pfam" id="PF00668">
    <property type="entry name" value="Condensation"/>
    <property type="match status" value="6"/>
</dbReference>
<dbReference type="PANTHER" id="PTHR45527:SF1">
    <property type="entry name" value="FATTY ACID SYNTHASE"/>
    <property type="match status" value="1"/>
</dbReference>
<gene>
    <name evidence="6" type="ORF">LVJ94_32465</name>
</gene>
<dbReference type="Gene3D" id="1.10.1200.10">
    <property type="entry name" value="ACP-like"/>
    <property type="match status" value="4"/>
</dbReference>
<dbReference type="NCBIfam" id="TIGR01733">
    <property type="entry name" value="AA-adenyl-dom"/>
    <property type="match status" value="4"/>
</dbReference>
<dbReference type="InterPro" id="IPR045851">
    <property type="entry name" value="AMP-bd_C_sf"/>
</dbReference>
<dbReference type="InterPro" id="IPR001242">
    <property type="entry name" value="Condensation_dom"/>
</dbReference>
<dbReference type="PROSITE" id="PS00012">
    <property type="entry name" value="PHOSPHOPANTETHEINE"/>
    <property type="match status" value="2"/>
</dbReference>
<dbReference type="Pfam" id="PF18563">
    <property type="entry name" value="TubC_N"/>
    <property type="match status" value="1"/>
</dbReference>
<dbReference type="InterPro" id="IPR009081">
    <property type="entry name" value="PP-bd_ACP"/>
</dbReference>
<dbReference type="InterPro" id="IPR001031">
    <property type="entry name" value="Thioesterase"/>
</dbReference>
<dbReference type="SMART" id="SM00824">
    <property type="entry name" value="PKS_TE"/>
    <property type="match status" value="1"/>
</dbReference>
<feature type="domain" description="Carrier" evidence="5">
    <location>
        <begin position="1031"/>
        <end position="1105"/>
    </location>
</feature>
<feature type="domain" description="Carrier" evidence="5">
    <location>
        <begin position="5101"/>
        <end position="5175"/>
    </location>
</feature>
<evidence type="ECO:0000313" key="6">
    <source>
        <dbReference type="EMBL" id="WXB01622.1"/>
    </source>
</evidence>
<dbReference type="PROSITE" id="PS00455">
    <property type="entry name" value="AMP_BINDING"/>
    <property type="match status" value="4"/>
</dbReference>